<feature type="transmembrane region" description="Helical" evidence="8">
    <location>
        <begin position="212"/>
        <end position="231"/>
    </location>
</feature>
<evidence type="ECO:0000313" key="10">
    <source>
        <dbReference type="Proteomes" id="UP000242881"/>
    </source>
</evidence>
<reference evidence="9 10" key="1">
    <citation type="submission" date="2018-01" db="EMBL/GenBank/DDBJ databases">
        <title>Metagenomic assembled genomes from two thermal pools in the Uzon Caldera, Kamchatka, Russia.</title>
        <authorList>
            <person name="Wilkins L."/>
            <person name="Ettinger C."/>
        </authorList>
    </citation>
    <scope>NUCLEOTIDE SEQUENCE [LARGE SCALE GENOMIC DNA]</scope>
    <source>
        <strain evidence="9">ZAV-05</strain>
    </source>
</reference>
<keyword evidence="5 8" id="KW-0812">Transmembrane</keyword>
<accession>A0A2J6WL35</accession>
<protein>
    <submittedName>
        <fullName evidence="9">AI-2E family transporter</fullName>
    </submittedName>
</protein>
<name>A0A2J6WL35_9BACT</name>
<evidence type="ECO:0000256" key="3">
    <source>
        <dbReference type="ARBA" id="ARBA00022448"/>
    </source>
</evidence>
<dbReference type="GO" id="GO:0005886">
    <property type="term" value="C:plasma membrane"/>
    <property type="evidence" value="ECO:0007669"/>
    <property type="project" value="UniProtKB-SubCell"/>
</dbReference>
<gene>
    <name evidence="9" type="ORF">C0187_04570</name>
</gene>
<dbReference type="GO" id="GO:0055085">
    <property type="term" value="P:transmembrane transport"/>
    <property type="evidence" value="ECO:0007669"/>
    <property type="project" value="TreeGrafter"/>
</dbReference>
<feature type="transmembrane region" description="Helical" evidence="8">
    <location>
        <begin position="237"/>
        <end position="262"/>
    </location>
</feature>
<proteinExistence type="inferred from homology"/>
<feature type="transmembrane region" description="Helical" evidence="8">
    <location>
        <begin position="64"/>
        <end position="87"/>
    </location>
</feature>
<evidence type="ECO:0000256" key="7">
    <source>
        <dbReference type="ARBA" id="ARBA00023136"/>
    </source>
</evidence>
<dbReference type="AlphaFoldDB" id="A0A2J6WL35"/>
<feature type="transmembrane region" description="Helical" evidence="8">
    <location>
        <begin position="274"/>
        <end position="292"/>
    </location>
</feature>
<evidence type="ECO:0000256" key="1">
    <source>
        <dbReference type="ARBA" id="ARBA00004651"/>
    </source>
</evidence>
<evidence type="ECO:0000313" key="9">
    <source>
        <dbReference type="EMBL" id="PMP71093.1"/>
    </source>
</evidence>
<feature type="transmembrane region" description="Helical" evidence="8">
    <location>
        <begin position="304"/>
        <end position="333"/>
    </location>
</feature>
<keyword evidence="7 8" id="KW-0472">Membrane</keyword>
<comment type="caution">
    <text evidence="9">The sequence shown here is derived from an EMBL/GenBank/DDBJ whole genome shotgun (WGS) entry which is preliminary data.</text>
</comment>
<keyword evidence="3" id="KW-0813">Transport</keyword>
<comment type="subcellular location">
    <subcellularLocation>
        <location evidence="1">Cell membrane</location>
        <topology evidence="1">Multi-pass membrane protein</topology>
    </subcellularLocation>
</comment>
<dbReference type="EMBL" id="PNIN01000046">
    <property type="protein sequence ID" value="PMP71093.1"/>
    <property type="molecule type" value="Genomic_DNA"/>
</dbReference>
<keyword evidence="6 8" id="KW-1133">Transmembrane helix</keyword>
<keyword evidence="4" id="KW-1003">Cell membrane</keyword>
<dbReference type="Pfam" id="PF01594">
    <property type="entry name" value="AI-2E_transport"/>
    <property type="match status" value="1"/>
</dbReference>
<sequence length="356" mass="40237">MEVRIDFNLKTIVTLSLLFLLVIFYIKLQSVINMFAIAFLISYLLIPLVHFVEDKLKIGRVFSVILIFSVFSGIVVLFLIIVIPLLYAEIFNLFKNLPSYATISIEKINNIFEKYNYQVDLTALKQSMLSKLNEHGSELFKGSLNIITSIITSISTLLGFFVIPILVFYFLKDFEFIFKKGVSFIKTRLRIDIDYYNYQFNSILKGYFRGQLMVCFILGILYGVVDLLVGIKGGFAIGFISGLLSFIPYLGFITGFVSSIIMSYLQFGDILHPLLVVVGFMLVQSFESYFLTPKLVGEHLGLHPIAVIFALFAGGYLMGIGGMILSIPLAAFIKIVINKFLDDGTIFIDKTVDKFQ</sequence>
<evidence type="ECO:0000256" key="4">
    <source>
        <dbReference type="ARBA" id="ARBA00022475"/>
    </source>
</evidence>
<evidence type="ECO:0000256" key="6">
    <source>
        <dbReference type="ARBA" id="ARBA00022989"/>
    </source>
</evidence>
<feature type="transmembrane region" description="Helical" evidence="8">
    <location>
        <begin position="146"/>
        <end position="171"/>
    </location>
</feature>
<organism evidence="9 10">
    <name type="scientific">Calditerrivibrio nitroreducens</name>
    <dbReference type="NCBI Taxonomy" id="477976"/>
    <lineage>
        <taxon>Bacteria</taxon>
        <taxon>Pseudomonadati</taxon>
        <taxon>Deferribacterota</taxon>
        <taxon>Deferribacteres</taxon>
        <taxon>Deferribacterales</taxon>
        <taxon>Calditerrivibrionaceae</taxon>
    </lineage>
</organism>
<dbReference type="Proteomes" id="UP000242881">
    <property type="component" value="Unassembled WGS sequence"/>
</dbReference>
<dbReference type="InterPro" id="IPR002549">
    <property type="entry name" value="AI-2E-like"/>
</dbReference>
<comment type="similarity">
    <text evidence="2">Belongs to the autoinducer-2 exporter (AI-2E) (TC 2.A.86) family.</text>
</comment>
<dbReference type="PANTHER" id="PTHR21716:SF53">
    <property type="entry name" value="PERMEASE PERM-RELATED"/>
    <property type="match status" value="1"/>
</dbReference>
<feature type="transmembrane region" description="Helical" evidence="8">
    <location>
        <begin position="7"/>
        <end position="26"/>
    </location>
</feature>
<evidence type="ECO:0000256" key="5">
    <source>
        <dbReference type="ARBA" id="ARBA00022692"/>
    </source>
</evidence>
<evidence type="ECO:0000256" key="8">
    <source>
        <dbReference type="SAM" id="Phobius"/>
    </source>
</evidence>
<dbReference type="PANTHER" id="PTHR21716">
    <property type="entry name" value="TRANSMEMBRANE PROTEIN"/>
    <property type="match status" value="1"/>
</dbReference>
<feature type="transmembrane region" description="Helical" evidence="8">
    <location>
        <begin position="32"/>
        <end position="52"/>
    </location>
</feature>
<evidence type="ECO:0000256" key="2">
    <source>
        <dbReference type="ARBA" id="ARBA00009773"/>
    </source>
</evidence>